<sequence length="349" mass="40463">MITIDYLKANNLILLECISGSRTYGLDTPSSDIDIKGVFYLPKPYYYGLHDDYVPQVSNETNDVVYYELGRFVDLLLQNNPNIMELLATPSDKILYKHPIMDKFNPDWFISKLCQKTFAGFALSQIKKSRGLNKKIVNPMSKDKKSLLEFCVVFDNQKSVDLIDWLNKNNLTQSQIGLSKMPHASHMYAMFVGDYRGIIHDDSQDVLLSSIPKDISPIAYLSFNQMGYSKYCQDYKEYWKWVEKRNHERYESTVNHGKGYDAKNIMHTFRLLYTALDIAKLGKVIIKRDNRGELLAIKSGQFDYDDLLQKVDELIKDVELAFDQSDLPEIPEHYLAIKTLIKIREQLYG</sequence>
<dbReference type="Proteomes" id="UP000092671">
    <property type="component" value="Unassembled WGS sequence"/>
</dbReference>
<gene>
    <name evidence="1" type="ORF">A9Z60_01925</name>
</gene>
<protein>
    <submittedName>
        <fullName evidence="1">Nucleotidyltransferase</fullName>
    </submittedName>
</protein>
<reference evidence="1 2" key="1">
    <citation type="submission" date="2016-06" db="EMBL/GenBank/DDBJ databases">
        <title>Draft genome of Moraxella nonliquefaciens CCUG 60284.</title>
        <authorList>
            <person name="Salva-Serra F."/>
            <person name="Engstrom-Jakobsson H."/>
            <person name="Thorell K."/>
            <person name="Gonzales-Siles L."/>
            <person name="Karlsson R."/>
            <person name="Boulund F."/>
            <person name="Engstrand L."/>
            <person name="Kristiansson E."/>
            <person name="Moore E."/>
        </authorList>
    </citation>
    <scope>NUCLEOTIDE SEQUENCE [LARGE SCALE GENOMIC DNA]</scope>
    <source>
        <strain evidence="1 2">CCUG 60284</strain>
    </source>
</reference>
<dbReference type="OrthoDB" id="243791at2"/>
<dbReference type="Pfam" id="PF10127">
    <property type="entry name" value="RlaP"/>
    <property type="match status" value="1"/>
</dbReference>
<dbReference type="AlphaFoldDB" id="A0A1B8PMR4"/>
<evidence type="ECO:0000313" key="2">
    <source>
        <dbReference type="Proteomes" id="UP000092671"/>
    </source>
</evidence>
<dbReference type="RefSeq" id="WP_066891268.1">
    <property type="nucleotide sequence ID" value="NZ_LZDN01000001.1"/>
</dbReference>
<name>A0A1B8PMR4_MORNO</name>
<keyword evidence="1" id="KW-0808">Transferase</keyword>
<evidence type="ECO:0000313" key="1">
    <source>
        <dbReference type="EMBL" id="OBX52447.1"/>
    </source>
</evidence>
<dbReference type="PANTHER" id="PTHR34817:SF1">
    <property type="entry name" value="NUCLEOTIDYLTRANSFERASE"/>
    <property type="match status" value="1"/>
</dbReference>
<dbReference type="PANTHER" id="PTHR34817">
    <property type="entry name" value="NUCLEOTIDYLTRANSFERASE"/>
    <property type="match status" value="1"/>
</dbReference>
<dbReference type="InterPro" id="IPR018775">
    <property type="entry name" value="RlaP"/>
</dbReference>
<comment type="caution">
    <text evidence="1">The sequence shown here is derived from an EMBL/GenBank/DDBJ whole genome shotgun (WGS) entry which is preliminary data.</text>
</comment>
<dbReference type="EMBL" id="LZDN01000001">
    <property type="protein sequence ID" value="OBX52447.1"/>
    <property type="molecule type" value="Genomic_DNA"/>
</dbReference>
<proteinExistence type="predicted"/>
<accession>A0A1B8PMR4</accession>
<organism evidence="1 2">
    <name type="scientific">Moraxella nonliquefaciens</name>
    <dbReference type="NCBI Taxonomy" id="478"/>
    <lineage>
        <taxon>Bacteria</taxon>
        <taxon>Pseudomonadati</taxon>
        <taxon>Pseudomonadota</taxon>
        <taxon>Gammaproteobacteria</taxon>
        <taxon>Moraxellales</taxon>
        <taxon>Moraxellaceae</taxon>
        <taxon>Moraxella</taxon>
    </lineage>
</organism>
<dbReference type="GO" id="GO:0016740">
    <property type="term" value="F:transferase activity"/>
    <property type="evidence" value="ECO:0007669"/>
    <property type="project" value="UniProtKB-KW"/>
</dbReference>